<protein>
    <submittedName>
        <fullName evidence="4">Uncharacterized protein</fullName>
    </submittedName>
</protein>
<comment type="caution">
    <text evidence="4">The sequence shown here is derived from an EMBL/GenBank/DDBJ whole genome shotgun (WGS) entry which is preliminary data.</text>
</comment>
<sequence length="308" mass="35844">MFLSRNALKAITDFQQEEENIMQLLEWIDKDQMDEERIMACIDVFNMVGKLLAKMMSRRKFKSKYDLLKNKCEEEGDQQRLSECLTSLGINCEEVFNCSCTPGVHQRLTKRTRPNYVKKITFFYFSNDLEITSGNSRAQCLSKPGRCLTKQRDPRGQPKIKEAICIRLNDHSDEEICRVMLGASYNDKAVALSLEEDHGQGINIREEKTLPIYKEKLGEHPFTATIYNNLSNNFCNLGEFDEAKPYSEHALKIRRKLLNDHMDTAKSLFDLGMMHKEQGDFQQAITYLEQSKNMQERVLEDNLEDLQR</sequence>
<organism evidence="4 5">
    <name type="scientific">Porites lobata</name>
    <dbReference type="NCBI Taxonomy" id="104759"/>
    <lineage>
        <taxon>Eukaryota</taxon>
        <taxon>Metazoa</taxon>
        <taxon>Cnidaria</taxon>
        <taxon>Anthozoa</taxon>
        <taxon>Hexacorallia</taxon>
        <taxon>Scleractinia</taxon>
        <taxon>Fungiina</taxon>
        <taxon>Poritidae</taxon>
        <taxon>Porites</taxon>
    </lineage>
</organism>
<dbReference type="InterPro" id="IPR019734">
    <property type="entry name" value="TPR_rpt"/>
</dbReference>
<keyword evidence="1" id="KW-0677">Repeat</keyword>
<evidence type="ECO:0000256" key="2">
    <source>
        <dbReference type="ARBA" id="ARBA00022803"/>
    </source>
</evidence>
<evidence type="ECO:0000313" key="5">
    <source>
        <dbReference type="Proteomes" id="UP001159405"/>
    </source>
</evidence>
<keyword evidence="5" id="KW-1185">Reference proteome</keyword>
<name>A0ABN8RGA1_9CNID</name>
<dbReference type="InterPro" id="IPR011990">
    <property type="entry name" value="TPR-like_helical_dom_sf"/>
</dbReference>
<dbReference type="SMART" id="SM00028">
    <property type="entry name" value="TPR"/>
    <property type="match status" value="2"/>
</dbReference>
<accession>A0ABN8RGA1</accession>
<dbReference type="EMBL" id="CALNXK010000238">
    <property type="protein sequence ID" value="CAH3178316.1"/>
    <property type="molecule type" value="Genomic_DNA"/>
</dbReference>
<dbReference type="Proteomes" id="UP001159405">
    <property type="component" value="Unassembled WGS sequence"/>
</dbReference>
<gene>
    <name evidence="4" type="ORF">PLOB_00020333</name>
</gene>
<evidence type="ECO:0000256" key="1">
    <source>
        <dbReference type="ARBA" id="ARBA00022737"/>
    </source>
</evidence>
<evidence type="ECO:0000313" key="4">
    <source>
        <dbReference type="EMBL" id="CAH3178316.1"/>
    </source>
</evidence>
<dbReference type="PANTHER" id="PTHR45641">
    <property type="entry name" value="TETRATRICOPEPTIDE REPEAT PROTEIN (AFU_ORTHOLOGUE AFUA_6G03870)"/>
    <property type="match status" value="1"/>
</dbReference>
<dbReference type="SUPFAM" id="SSF48452">
    <property type="entry name" value="TPR-like"/>
    <property type="match status" value="1"/>
</dbReference>
<proteinExistence type="predicted"/>
<keyword evidence="2 3" id="KW-0802">TPR repeat</keyword>
<reference evidence="4 5" key="1">
    <citation type="submission" date="2022-05" db="EMBL/GenBank/DDBJ databases">
        <authorList>
            <consortium name="Genoscope - CEA"/>
            <person name="William W."/>
        </authorList>
    </citation>
    <scope>NUCLEOTIDE SEQUENCE [LARGE SCALE GENOMIC DNA]</scope>
</reference>
<evidence type="ECO:0000256" key="3">
    <source>
        <dbReference type="PROSITE-ProRule" id="PRU00339"/>
    </source>
</evidence>
<feature type="repeat" description="TPR" evidence="3">
    <location>
        <begin position="265"/>
        <end position="298"/>
    </location>
</feature>
<dbReference type="Gene3D" id="1.25.40.10">
    <property type="entry name" value="Tetratricopeptide repeat domain"/>
    <property type="match status" value="1"/>
</dbReference>
<dbReference type="Pfam" id="PF13424">
    <property type="entry name" value="TPR_12"/>
    <property type="match status" value="1"/>
</dbReference>
<dbReference type="PROSITE" id="PS50005">
    <property type="entry name" value="TPR"/>
    <property type="match status" value="1"/>
</dbReference>